<sequence>MTDKRPHHRTAAAQAYRPWYGLKIWKNARQTQLALQPLCERCLQSETVTEATVVNHRQPHKGDWSLFIDPDNHESLCAPHHDALVQKEEARGYAIGADIDGRPIDPLHPWSRS</sequence>
<dbReference type="EMBL" id="JAAKZG010000028">
    <property type="protein sequence ID" value="NGN45169.1"/>
    <property type="molecule type" value="Genomic_DNA"/>
</dbReference>
<dbReference type="AlphaFoldDB" id="A0A7C9VGW2"/>
<accession>A0A7C9VGW2</accession>
<keyword evidence="2" id="KW-1185">Reference proteome</keyword>
<name>A0A7C9VGW2_9HYPH</name>
<dbReference type="Proteomes" id="UP000481252">
    <property type="component" value="Unassembled WGS sequence"/>
</dbReference>
<keyword evidence="1" id="KW-0255">Endonuclease</keyword>
<dbReference type="GO" id="GO:0004519">
    <property type="term" value="F:endonuclease activity"/>
    <property type="evidence" value="ECO:0007669"/>
    <property type="project" value="UniProtKB-KW"/>
</dbReference>
<gene>
    <name evidence="1" type="ORF">G6N74_29385</name>
</gene>
<comment type="caution">
    <text evidence="1">The sequence shown here is derived from an EMBL/GenBank/DDBJ whole genome shotgun (WGS) entry which is preliminary data.</text>
</comment>
<protein>
    <submittedName>
        <fullName evidence="1">HNH endonuclease</fullName>
    </submittedName>
</protein>
<organism evidence="1 2">
    <name type="scientific">Mesorhizobium zhangyense</name>
    <dbReference type="NCBI Taxonomy" id="1776730"/>
    <lineage>
        <taxon>Bacteria</taxon>
        <taxon>Pseudomonadati</taxon>
        <taxon>Pseudomonadota</taxon>
        <taxon>Alphaproteobacteria</taxon>
        <taxon>Hyphomicrobiales</taxon>
        <taxon>Phyllobacteriaceae</taxon>
        <taxon>Mesorhizobium</taxon>
    </lineage>
</organism>
<keyword evidence="1" id="KW-0540">Nuclease</keyword>
<reference evidence="1 2" key="1">
    <citation type="submission" date="2020-02" db="EMBL/GenBank/DDBJ databases">
        <title>Genome sequence of the type strain CGMCC 1.15528 of Mesorhizobium zhangyense.</title>
        <authorList>
            <person name="Gao J."/>
            <person name="Sun J."/>
        </authorList>
    </citation>
    <scope>NUCLEOTIDE SEQUENCE [LARGE SCALE GENOMIC DNA]</scope>
    <source>
        <strain evidence="1 2">CGMCC 1.15528</strain>
    </source>
</reference>
<dbReference type="GO" id="GO:0005829">
    <property type="term" value="C:cytosol"/>
    <property type="evidence" value="ECO:0007669"/>
    <property type="project" value="TreeGrafter"/>
</dbReference>
<dbReference type="PANTHER" id="PTHR41286:SF1">
    <property type="entry name" value="HNH NUCLEASE YAJD-RELATED"/>
    <property type="match status" value="1"/>
</dbReference>
<evidence type="ECO:0000313" key="1">
    <source>
        <dbReference type="EMBL" id="NGN45169.1"/>
    </source>
</evidence>
<keyword evidence="1" id="KW-0378">Hydrolase</keyword>
<dbReference type="PANTHER" id="PTHR41286">
    <property type="entry name" value="HNH NUCLEASE YAJD-RELATED"/>
    <property type="match status" value="1"/>
</dbReference>
<evidence type="ECO:0000313" key="2">
    <source>
        <dbReference type="Proteomes" id="UP000481252"/>
    </source>
</evidence>
<proteinExistence type="predicted"/>